<evidence type="ECO:0000313" key="3">
    <source>
        <dbReference type="Proteomes" id="UP000324800"/>
    </source>
</evidence>
<feature type="coiled-coil region" evidence="1">
    <location>
        <begin position="360"/>
        <end position="387"/>
    </location>
</feature>
<dbReference type="Proteomes" id="UP000324800">
    <property type="component" value="Unassembled WGS sequence"/>
</dbReference>
<proteinExistence type="predicted"/>
<reference evidence="2 3" key="1">
    <citation type="submission" date="2019-03" db="EMBL/GenBank/DDBJ databases">
        <title>Single cell metagenomics reveals metabolic interactions within the superorganism composed of flagellate Streblomastix strix and complex community of Bacteroidetes bacteria on its surface.</title>
        <authorList>
            <person name="Treitli S.C."/>
            <person name="Kolisko M."/>
            <person name="Husnik F."/>
            <person name="Keeling P."/>
            <person name="Hampl V."/>
        </authorList>
    </citation>
    <scope>NUCLEOTIDE SEQUENCE [LARGE SCALE GENOMIC DNA]</scope>
    <source>
        <strain evidence="2">ST1C</strain>
    </source>
</reference>
<evidence type="ECO:0000256" key="1">
    <source>
        <dbReference type="SAM" id="Coils"/>
    </source>
</evidence>
<evidence type="ECO:0000313" key="2">
    <source>
        <dbReference type="EMBL" id="KAA6381549.1"/>
    </source>
</evidence>
<organism evidence="2 3">
    <name type="scientific">Streblomastix strix</name>
    <dbReference type="NCBI Taxonomy" id="222440"/>
    <lineage>
        <taxon>Eukaryota</taxon>
        <taxon>Metamonada</taxon>
        <taxon>Preaxostyla</taxon>
        <taxon>Oxymonadida</taxon>
        <taxon>Streblomastigidae</taxon>
        <taxon>Streblomastix</taxon>
    </lineage>
</organism>
<keyword evidence="1" id="KW-0175">Coiled coil</keyword>
<accession>A0A5J4VGN4</accession>
<sequence>MLQMQQLLNDLINIDWFDIAQKFLITVHGLTHLIRVIGSCARGMYSSIIGSFWNGSFRPRWAYDVQERNDQDDIIHKYIRHHGQYKHHHQNPNIADEQKHKENNNPESLLEEDQWLIALINNITPFFNSFFFCPDANVRCESGLEEYEQTDCLCDECQFKRTISNDDEINEQASKGIIEKIKNLKPTNQMSPHQLSTLRNKLISKGMFISQSQPPLWTFLRWHHLLSIVFPYCTFCPSASVLPRNVPTHIIFAARIGHRRMMHQKRTTGHFTNILPVQPVALKKLQKQRLLQLNAQEKAHITKHELRKAQMKYNASQKKQNILIQQQKDQNIQEQSEHLFTSARSQNIFAQNKKSKTSSNEITQETINHLQEQYKQAQQQWEELIVEQVPSERDCVRSYAELVSELQRASIECMCAIFESIQSLATCTLLSANAYSVFMKKILAFTPLKEYISPQAQLLLSSQPSLQNHGSVTSN</sequence>
<comment type="caution">
    <text evidence="2">The sequence shown here is derived from an EMBL/GenBank/DDBJ whole genome shotgun (WGS) entry which is preliminary data.</text>
</comment>
<dbReference type="AlphaFoldDB" id="A0A5J4VGN4"/>
<protein>
    <submittedName>
        <fullName evidence="2">Uncharacterized protein</fullName>
    </submittedName>
</protein>
<name>A0A5J4VGN4_9EUKA</name>
<dbReference type="EMBL" id="SNRW01007263">
    <property type="protein sequence ID" value="KAA6381549.1"/>
    <property type="molecule type" value="Genomic_DNA"/>
</dbReference>
<gene>
    <name evidence="2" type="ORF">EZS28_022926</name>
</gene>